<dbReference type="InterPro" id="IPR036291">
    <property type="entry name" value="NAD(P)-bd_dom_sf"/>
</dbReference>
<dbReference type="PaxDb" id="3827-XP_004488361.1"/>
<reference evidence="3" key="1">
    <citation type="journal article" date="2013" name="Nat. Biotechnol.">
        <title>Draft genome sequence of chickpea (Cicer arietinum) provides a resource for trait improvement.</title>
        <authorList>
            <person name="Varshney R.K."/>
            <person name="Song C."/>
            <person name="Saxena R.K."/>
            <person name="Azam S."/>
            <person name="Yu S."/>
            <person name="Sharpe A.G."/>
            <person name="Cannon S."/>
            <person name="Baek J."/>
            <person name="Rosen B.D."/>
            <person name="Tar'an B."/>
            <person name="Millan T."/>
            <person name="Zhang X."/>
            <person name="Ramsay L.D."/>
            <person name="Iwata A."/>
            <person name="Wang Y."/>
            <person name="Nelson W."/>
            <person name="Farmer A.D."/>
            <person name="Gaur P.M."/>
            <person name="Soderlund C."/>
            <person name="Penmetsa R.V."/>
            <person name="Xu C."/>
            <person name="Bharti A.K."/>
            <person name="He W."/>
            <person name="Winter P."/>
            <person name="Zhao S."/>
            <person name="Hane J.K."/>
            <person name="Carrasquilla-Garcia N."/>
            <person name="Condie J.A."/>
            <person name="Upadhyaya H.D."/>
            <person name="Luo M.C."/>
            <person name="Thudi M."/>
            <person name="Gowda C.L."/>
            <person name="Singh N.P."/>
            <person name="Lichtenzveig J."/>
            <person name="Gali K.K."/>
            <person name="Rubio J."/>
            <person name="Nadarajan N."/>
            <person name="Dolezel J."/>
            <person name="Bansal K.C."/>
            <person name="Xu X."/>
            <person name="Edwards D."/>
            <person name="Zhang G."/>
            <person name="Kahl G."/>
            <person name="Gil J."/>
            <person name="Singh K.B."/>
            <person name="Datta S.K."/>
            <person name="Jackson S.A."/>
            <person name="Wang J."/>
            <person name="Cook D.R."/>
        </authorList>
    </citation>
    <scope>NUCLEOTIDE SEQUENCE [LARGE SCALE GENOMIC DNA]</scope>
    <source>
        <strain evidence="3">cv. CDC Frontier</strain>
    </source>
</reference>
<protein>
    <submittedName>
        <fullName evidence="4">2-alkenal reductase (NADP(+)-dependent)-like</fullName>
    </submittedName>
</protein>
<evidence type="ECO:0000313" key="4">
    <source>
        <dbReference type="RefSeq" id="XP_004488361.1"/>
    </source>
</evidence>
<dbReference type="OrthoDB" id="809632at2759"/>
<reference evidence="4" key="2">
    <citation type="submission" date="2025-08" db="UniProtKB">
        <authorList>
            <consortium name="RefSeq"/>
        </authorList>
    </citation>
    <scope>IDENTIFICATION</scope>
    <source>
        <tissue evidence="4">Etiolated seedlings</tissue>
    </source>
</reference>
<dbReference type="InterPro" id="IPR011032">
    <property type="entry name" value="GroES-like_sf"/>
</dbReference>
<dbReference type="InterPro" id="IPR041694">
    <property type="entry name" value="ADH_N_2"/>
</dbReference>
<dbReference type="Pfam" id="PF16884">
    <property type="entry name" value="ADH_N_2"/>
    <property type="match status" value="1"/>
</dbReference>
<dbReference type="FunFam" id="3.40.50.720:FF:000121">
    <property type="entry name" value="Prostaglandin reductase 2"/>
    <property type="match status" value="1"/>
</dbReference>
<dbReference type="SUPFAM" id="SSF51735">
    <property type="entry name" value="NAD(P)-binding Rossmann-fold domains"/>
    <property type="match status" value="1"/>
</dbReference>
<dbReference type="PANTHER" id="PTHR43205:SF12">
    <property type="entry name" value="OS06G0602900 PROTEIN"/>
    <property type="match status" value="1"/>
</dbReference>
<proteinExistence type="predicted"/>
<sequence>MEVTNKYIVIKHHIEDAPNDSHFEVKNEAFGLSINSGSDDVIVKNLYISIDPYLINRMKSYSASHNAISFSTPLTPGQAIDAIAIGKVVASGNVKFVKDDLVMGVFTWGEYSVVKEQSIIKKLESSEFPLTYHLGVLGFSGLTAYGGFFEICKPQKGEKVFVSAASGSVGNIVGQYAKLLGCYVVGCAGSQKKVGLLKEKLGFDDAFNYKEETDLNSTLKRYFPDGIDIYFDNVGGEMLEAAIINMKAFGRVAVCGIISEYTDAEKRASPNMLNIVYKRITIRGFLAADFMNIFADFSAKTSDYVRNGQLQVIEDKSLGVESIPSAFVGLFNGDNVGKKVVVLAGE</sequence>
<dbReference type="eggNOG" id="KOG1196">
    <property type="taxonomic scope" value="Eukaryota"/>
</dbReference>
<evidence type="ECO:0000313" key="3">
    <source>
        <dbReference type="Proteomes" id="UP000087171"/>
    </source>
</evidence>
<dbReference type="GeneID" id="101511274"/>
<feature type="domain" description="Enoyl reductase (ER)" evidence="2">
    <location>
        <begin position="63"/>
        <end position="341"/>
    </location>
</feature>
<accession>A0A1S2XH62</accession>
<dbReference type="Gene3D" id="3.40.50.720">
    <property type="entry name" value="NAD(P)-binding Rossmann-like Domain"/>
    <property type="match status" value="1"/>
</dbReference>
<dbReference type="AlphaFoldDB" id="A0A1S2XH62"/>
<evidence type="ECO:0000256" key="1">
    <source>
        <dbReference type="ARBA" id="ARBA00023002"/>
    </source>
</evidence>
<dbReference type="RefSeq" id="XP_004488361.1">
    <property type="nucleotide sequence ID" value="XM_004488304.3"/>
</dbReference>
<dbReference type="GO" id="GO:0016628">
    <property type="term" value="F:oxidoreductase activity, acting on the CH-CH group of donors, NAD or NADP as acceptor"/>
    <property type="evidence" value="ECO:0007669"/>
    <property type="project" value="InterPro"/>
</dbReference>
<dbReference type="SUPFAM" id="SSF50129">
    <property type="entry name" value="GroES-like"/>
    <property type="match status" value="1"/>
</dbReference>
<dbReference type="InterPro" id="IPR013149">
    <property type="entry name" value="ADH-like_C"/>
</dbReference>
<dbReference type="Proteomes" id="UP000087171">
    <property type="component" value="Chromosome Ca1"/>
</dbReference>
<dbReference type="Gene3D" id="3.90.180.10">
    <property type="entry name" value="Medium-chain alcohol dehydrogenases, catalytic domain"/>
    <property type="match status" value="1"/>
</dbReference>
<organism evidence="3 4">
    <name type="scientific">Cicer arietinum</name>
    <name type="common">Chickpea</name>
    <name type="synonym">Garbanzo</name>
    <dbReference type="NCBI Taxonomy" id="3827"/>
    <lineage>
        <taxon>Eukaryota</taxon>
        <taxon>Viridiplantae</taxon>
        <taxon>Streptophyta</taxon>
        <taxon>Embryophyta</taxon>
        <taxon>Tracheophyta</taxon>
        <taxon>Spermatophyta</taxon>
        <taxon>Magnoliopsida</taxon>
        <taxon>eudicotyledons</taxon>
        <taxon>Gunneridae</taxon>
        <taxon>Pentapetalae</taxon>
        <taxon>rosids</taxon>
        <taxon>fabids</taxon>
        <taxon>Fabales</taxon>
        <taxon>Fabaceae</taxon>
        <taxon>Papilionoideae</taxon>
        <taxon>50 kb inversion clade</taxon>
        <taxon>NPAAA clade</taxon>
        <taxon>Hologalegina</taxon>
        <taxon>IRL clade</taxon>
        <taxon>Cicereae</taxon>
        <taxon>Cicer</taxon>
    </lineage>
</organism>
<dbReference type="SMART" id="SM00829">
    <property type="entry name" value="PKS_ER"/>
    <property type="match status" value="1"/>
</dbReference>
<keyword evidence="1" id="KW-0560">Oxidoreductase</keyword>
<gene>
    <name evidence="4" type="primary">LOC101511274</name>
</gene>
<dbReference type="InterPro" id="IPR045010">
    <property type="entry name" value="MDR_fam"/>
</dbReference>
<dbReference type="PANTHER" id="PTHR43205">
    <property type="entry name" value="PROSTAGLANDIN REDUCTASE"/>
    <property type="match status" value="1"/>
</dbReference>
<dbReference type="InterPro" id="IPR020843">
    <property type="entry name" value="ER"/>
</dbReference>
<dbReference type="Pfam" id="PF00107">
    <property type="entry name" value="ADH_zinc_N"/>
    <property type="match status" value="1"/>
</dbReference>
<evidence type="ECO:0000259" key="2">
    <source>
        <dbReference type="SMART" id="SM00829"/>
    </source>
</evidence>
<name>A0A1S2XH62_CICAR</name>
<dbReference type="KEGG" id="cam:101511274"/>
<keyword evidence="3" id="KW-1185">Reference proteome</keyword>